<keyword evidence="4" id="KW-0663">Pyridoxal phosphate</keyword>
<evidence type="ECO:0000256" key="6">
    <source>
        <dbReference type="ARBA" id="ARBA00023125"/>
    </source>
</evidence>
<dbReference type="PATRIC" id="fig|1036673.3.peg.2150"/>
<reference evidence="9 10" key="2">
    <citation type="journal article" date="2013" name="Genome Announc.">
        <title>Genome Sequence of Growth-Improving Paenibacillus mucilaginosus Strain KNP414.</title>
        <authorList>
            <person name="Lu J.J."/>
            <person name="Wang J.F."/>
            <person name="Hu X.F."/>
        </authorList>
    </citation>
    <scope>NUCLEOTIDE SEQUENCE [LARGE SCALE GENOMIC DNA]</scope>
    <source>
        <strain evidence="9 10">KNP414</strain>
    </source>
</reference>
<evidence type="ECO:0000256" key="5">
    <source>
        <dbReference type="ARBA" id="ARBA00023015"/>
    </source>
</evidence>
<dbReference type="InterPro" id="IPR004839">
    <property type="entry name" value="Aminotransferase_I/II_large"/>
</dbReference>
<gene>
    <name evidence="9" type="primary">ycxD</name>
    <name evidence="9" type="ordered locus">KNP414_02385</name>
</gene>
<feature type="domain" description="HTH gntR-type" evidence="8">
    <location>
        <begin position="1"/>
        <end position="69"/>
    </location>
</feature>
<comment type="cofactor">
    <cofactor evidence="1">
        <name>pyridoxal 5'-phosphate</name>
        <dbReference type="ChEBI" id="CHEBI:597326"/>
    </cofactor>
</comment>
<dbReference type="GO" id="GO:0030170">
    <property type="term" value="F:pyridoxal phosphate binding"/>
    <property type="evidence" value="ECO:0007669"/>
    <property type="project" value="InterPro"/>
</dbReference>
<evidence type="ECO:0000256" key="7">
    <source>
        <dbReference type="ARBA" id="ARBA00023163"/>
    </source>
</evidence>
<dbReference type="EMBL" id="CP002869">
    <property type="protein sequence ID" value="AEI40946.1"/>
    <property type="molecule type" value="Genomic_DNA"/>
</dbReference>
<sequence length="457" mass="51735">MLKYMELANEIEELIETLPLREGGKLPSIRTLAQRYECSKSTIIRTLQELERQHRIYAVPKSGYYVVRSRAASEDARTGVLDFIAAAPDPELFPYLDFQHCINKAIETYKNDLFVYGTPQGLPSLLRVVRSLLASSQIFTETDRLFVTSGVQQALSLLAAMPFPGGRRTVLIEQPGYHLMVRYLQTYGVPARGIRRTAEGIDMEELERLFRGGEIKFFYTMPRFHNPLGCSYTEDQKKQIVRLAAKHDVYLVEDDYMADFEENRRADPLFAHDPSGRVIYLKSFAKILFPGLRLGIAVLPRALAEVFSRHKKLQDIDTSMLSQAALEIYLKSGMFGRHKQRLSRSYAKKARLLQDSLQRAAGQLGDRAAFRPAPTPMIHTHLELHPGIDVPRLAARLARRSVLIGPMDQHYLEGFPRDPLLKLNVSQVKADEIERGVELIAEEISGSPLHTAKGLST</sequence>
<evidence type="ECO:0000313" key="10">
    <source>
        <dbReference type="Proteomes" id="UP000006620"/>
    </source>
</evidence>
<evidence type="ECO:0000259" key="8">
    <source>
        <dbReference type="PROSITE" id="PS50949"/>
    </source>
</evidence>
<keyword evidence="6" id="KW-0238">DNA-binding</keyword>
<keyword evidence="5" id="KW-0805">Transcription regulation</keyword>
<dbReference type="KEGG" id="pms:KNP414_02385"/>
<dbReference type="RefSeq" id="WP_013916107.1">
    <property type="nucleotide sequence ID" value="NC_015690.1"/>
</dbReference>
<dbReference type="InterPro" id="IPR051446">
    <property type="entry name" value="HTH_trans_reg/aminotransferase"/>
</dbReference>
<dbReference type="Gene3D" id="1.10.10.10">
    <property type="entry name" value="Winged helix-like DNA-binding domain superfamily/Winged helix DNA-binding domain"/>
    <property type="match status" value="1"/>
</dbReference>
<evidence type="ECO:0000313" key="9">
    <source>
        <dbReference type="EMBL" id="AEI40946.1"/>
    </source>
</evidence>
<dbReference type="PROSITE" id="PS50949">
    <property type="entry name" value="HTH_GNTR"/>
    <property type="match status" value="1"/>
</dbReference>
<evidence type="ECO:0000256" key="3">
    <source>
        <dbReference type="ARBA" id="ARBA00022576"/>
    </source>
</evidence>
<evidence type="ECO:0000256" key="2">
    <source>
        <dbReference type="ARBA" id="ARBA00005384"/>
    </source>
</evidence>
<dbReference type="InterPro" id="IPR015421">
    <property type="entry name" value="PyrdxlP-dep_Trfase_major"/>
</dbReference>
<dbReference type="GO" id="GO:0003700">
    <property type="term" value="F:DNA-binding transcription factor activity"/>
    <property type="evidence" value="ECO:0007669"/>
    <property type="project" value="InterPro"/>
</dbReference>
<dbReference type="InterPro" id="IPR015424">
    <property type="entry name" value="PyrdxlP-dep_Trfase"/>
</dbReference>
<dbReference type="SUPFAM" id="SSF46785">
    <property type="entry name" value="Winged helix' DNA-binding domain"/>
    <property type="match status" value="1"/>
</dbReference>
<dbReference type="SMART" id="SM00345">
    <property type="entry name" value="HTH_GNTR"/>
    <property type="match status" value="1"/>
</dbReference>
<dbReference type="CDD" id="cd00609">
    <property type="entry name" value="AAT_like"/>
    <property type="match status" value="1"/>
</dbReference>
<dbReference type="PANTHER" id="PTHR46577:SF1">
    <property type="entry name" value="HTH-TYPE TRANSCRIPTIONAL REGULATORY PROTEIN GABR"/>
    <property type="match status" value="1"/>
</dbReference>
<dbReference type="InterPro" id="IPR036388">
    <property type="entry name" value="WH-like_DNA-bd_sf"/>
</dbReference>
<dbReference type="InterPro" id="IPR000524">
    <property type="entry name" value="Tscrpt_reg_HTH_GntR"/>
</dbReference>
<comment type="similarity">
    <text evidence="2">In the C-terminal section; belongs to the class-I pyridoxal-phosphate-dependent aminotransferase family.</text>
</comment>
<protein>
    <submittedName>
        <fullName evidence="9">YcxD</fullName>
    </submittedName>
</protein>
<dbReference type="Gene3D" id="3.40.640.10">
    <property type="entry name" value="Type I PLP-dependent aspartate aminotransferase-like (Major domain)"/>
    <property type="match status" value="1"/>
</dbReference>
<keyword evidence="3" id="KW-0808">Transferase</keyword>
<organism evidence="9 10">
    <name type="scientific">Paenibacillus mucilaginosus (strain KNP414)</name>
    <dbReference type="NCBI Taxonomy" id="1036673"/>
    <lineage>
        <taxon>Bacteria</taxon>
        <taxon>Bacillati</taxon>
        <taxon>Bacillota</taxon>
        <taxon>Bacilli</taxon>
        <taxon>Bacillales</taxon>
        <taxon>Paenibacillaceae</taxon>
        <taxon>Paenibacillus</taxon>
    </lineage>
</organism>
<reference evidence="10" key="1">
    <citation type="submission" date="2011-06" db="EMBL/GenBank/DDBJ databases">
        <title>Complete genome sequence of Paenibacillus mucilaginosus KNP414.</title>
        <authorList>
            <person name="Wang J."/>
            <person name="Hu S."/>
            <person name="Hu X."/>
            <person name="Zhang B."/>
            <person name="Dong D."/>
            <person name="Zhang S."/>
            <person name="Zhao K."/>
            <person name="Wu D."/>
        </authorList>
    </citation>
    <scope>NUCLEOTIDE SEQUENCE [LARGE SCALE GENOMIC DNA]</scope>
    <source>
        <strain evidence="10">KNP414</strain>
    </source>
</reference>
<dbReference type="HOGENOM" id="CLU_017584_0_0_9"/>
<dbReference type="Pfam" id="PF00392">
    <property type="entry name" value="GntR"/>
    <property type="match status" value="1"/>
</dbReference>
<dbReference type="CDD" id="cd07377">
    <property type="entry name" value="WHTH_GntR"/>
    <property type="match status" value="1"/>
</dbReference>
<keyword evidence="3" id="KW-0032">Aminotransferase</keyword>
<dbReference type="InterPro" id="IPR036390">
    <property type="entry name" value="WH_DNA-bd_sf"/>
</dbReference>
<dbReference type="PANTHER" id="PTHR46577">
    <property type="entry name" value="HTH-TYPE TRANSCRIPTIONAL REGULATORY PROTEIN GABR"/>
    <property type="match status" value="1"/>
</dbReference>
<proteinExistence type="inferred from homology"/>
<accession>F8F5D5</accession>
<dbReference type="AlphaFoldDB" id="F8F5D5"/>
<dbReference type="Proteomes" id="UP000006620">
    <property type="component" value="Chromosome"/>
</dbReference>
<dbReference type="SUPFAM" id="SSF53383">
    <property type="entry name" value="PLP-dependent transferases"/>
    <property type="match status" value="1"/>
</dbReference>
<keyword evidence="7" id="KW-0804">Transcription</keyword>
<dbReference type="GO" id="GO:0003677">
    <property type="term" value="F:DNA binding"/>
    <property type="evidence" value="ECO:0007669"/>
    <property type="project" value="UniProtKB-KW"/>
</dbReference>
<name>F8F5D5_PAEMK</name>
<evidence type="ECO:0000256" key="1">
    <source>
        <dbReference type="ARBA" id="ARBA00001933"/>
    </source>
</evidence>
<dbReference type="Pfam" id="PF00155">
    <property type="entry name" value="Aminotran_1_2"/>
    <property type="match status" value="1"/>
</dbReference>
<evidence type="ECO:0000256" key="4">
    <source>
        <dbReference type="ARBA" id="ARBA00022898"/>
    </source>
</evidence>
<dbReference type="GO" id="GO:0008483">
    <property type="term" value="F:transaminase activity"/>
    <property type="evidence" value="ECO:0007669"/>
    <property type="project" value="UniProtKB-KW"/>
</dbReference>